<proteinExistence type="predicted"/>
<sequence length="83" mass="9401">MAKGNKYLPMKLHNLFYPSLVDIAHHCPRLRALVLLSIDASGLVEWDLSHPASPHGFQELRSQMTVEDARLYTDLSPFAKVLE</sequence>
<dbReference type="AlphaFoldDB" id="A0A1C7MB00"/>
<comment type="caution">
    <text evidence="1">The sequence shown here is derived from an EMBL/GenBank/DDBJ whole genome shotgun (WGS) entry which is preliminary data.</text>
</comment>
<dbReference type="Proteomes" id="UP000092993">
    <property type="component" value="Unassembled WGS sequence"/>
</dbReference>
<gene>
    <name evidence="1" type="ORF">A0H81_06367</name>
</gene>
<evidence type="ECO:0000313" key="2">
    <source>
        <dbReference type="Proteomes" id="UP000092993"/>
    </source>
</evidence>
<evidence type="ECO:0000313" key="1">
    <source>
        <dbReference type="EMBL" id="OBZ73526.1"/>
    </source>
</evidence>
<reference evidence="1 2" key="1">
    <citation type="submission" date="2016-03" db="EMBL/GenBank/DDBJ databases">
        <title>Whole genome sequencing of Grifola frondosa 9006-11.</title>
        <authorList>
            <person name="Min B."/>
            <person name="Park H."/>
            <person name="Kim J.-G."/>
            <person name="Cho H."/>
            <person name="Oh Y.-L."/>
            <person name="Kong W.-S."/>
            <person name="Choi I.-G."/>
        </authorList>
    </citation>
    <scope>NUCLEOTIDE SEQUENCE [LARGE SCALE GENOMIC DNA]</scope>
    <source>
        <strain evidence="1 2">9006-11</strain>
    </source>
</reference>
<name>A0A1C7MB00_GRIFR</name>
<accession>A0A1C7MB00</accession>
<protein>
    <submittedName>
        <fullName evidence="1">Uncharacterized protein</fullName>
    </submittedName>
</protein>
<dbReference type="EMBL" id="LUGG01000006">
    <property type="protein sequence ID" value="OBZ73526.1"/>
    <property type="molecule type" value="Genomic_DNA"/>
</dbReference>
<keyword evidence="2" id="KW-1185">Reference proteome</keyword>
<organism evidence="1 2">
    <name type="scientific">Grifola frondosa</name>
    <name type="common">Maitake</name>
    <name type="synonym">Polyporus frondosus</name>
    <dbReference type="NCBI Taxonomy" id="5627"/>
    <lineage>
        <taxon>Eukaryota</taxon>
        <taxon>Fungi</taxon>
        <taxon>Dikarya</taxon>
        <taxon>Basidiomycota</taxon>
        <taxon>Agaricomycotina</taxon>
        <taxon>Agaricomycetes</taxon>
        <taxon>Polyporales</taxon>
        <taxon>Grifolaceae</taxon>
        <taxon>Grifola</taxon>
    </lineage>
</organism>